<feature type="signal peptide" evidence="1">
    <location>
        <begin position="1"/>
        <end position="25"/>
    </location>
</feature>
<evidence type="ECO:0000313" key="2">
    <source>
        <dbReference type="EMBL" id="TVU05619.1"/>
    </source>
</evidence>
<evidence type="ECO:0000256" key="1">
    <source>
        <dbReference type="SAM" id="SignalP"/>
    </source>
</evidence>
<comment type="caution">
    <text evidence="2">The sequence shown here is derived from an EMBL/GenBank/DDBJ whole genome shotgun (WGS) entry which is preliminary data.</text>
</comment>
<organism evidence="2 3">
    <name type="scientific">Eragrostis curvula</name>
    <name type="common">weeping love grass</name>
    <dbReference type="NCBI Taxonomy" id="38414"/>
    <lineage>
        <taxon>Eukaryota</taxon>
        <taxon>Viridiplantae</taxon>
        <taxon>Streptophyta</taxon>
        <taxon>Embryophyta</taxon>
        <taxon>Tracheophyta</taxon>
        <taxon>Spermatophyta</taxon>
        <taxon>Magnoliopsida</taxon>
        <taxon>Liliopsida</taxon>
        <taxon>Poales</taxon>
        <taxon>Poaceae</taxon>
        <taxon>PACMAD clade</taxon>
        <taxon>Chloridoideae</taxon>
        <taxon>Eragrostideae</taxon>
        <taxon>Eragrostidinae</taxon>
        <taxon>Eragrostis</taxon>
    </lineage>
</organism>
<reference evidence="2 3" key="1">
    <citation type="journal article" date="2019" name="Sci. Rep.">
        <title>A high-quality genome of Eragrostis curvula grass provides insights into Poaceae evolution and supports new strategies to enhance forage quality.</title>
        <authorList>
            <person name="Carballo J."/>
            <person name="Santos B.A.C.M."/>
            <person name="Zappacosta D."/>
            <person name="Garbus I."/>
            <person name="Selva J.P."/>
            <person name="Gallo C.A."/>
            <person name="Diaz A."/>
            <person name="Albertini E."/>
            <person name="Caccamo M."/>
            <person name="Echenique V."/>
        </authorList>
    </citation>
    <scope>NUCLEOTIDE SEQUENCE [LARGE SCALE GENOMIC DNA]</scope>
    <source>
        <strain evidence="3">cv. Victoria</strain>
        <tissue evidence="2">Leaf</tissue>
    </source>
</reference>
<sequence length="139" mass="14201">MANAVLLLLAVVVSTLSLLPSASLAAMTQDFCVADLTMSETPVGFPCKPEASVTAADFHNAGLAAAGPVLDPFKTGLATALVHHFPGLNGLGLGATRVCDDYSAMVASRPLVCYGDHSAKTALDLGVGHSAKTATRLRH</sequence>
<dbReference type="PANTHER" id="PTHR31238">
    <property type="entry name" value="GERMIN-LIKE PROTEIN SUBFAMILY 3 MEMBER 3"/>
    <property type="match status" value="1"/>
</dbReference>
<dbReference type="OrthoDB" id="1891323at2759"/>
<proteinExistence type="predicted"/>
<keyword evidence="3" id="KW-1185">Reference proteome</keyword>
<evidence type="ECO:0000313" key="3">
    <source>
        <dbReference type="Proteomes" id="UP000324897"/>
    </source>
</evidence>
<evidence type="ECO:0008006" key="4">
    <source>
        <dbReference type="Google" id="ProtNLM"/>
    </source>
</evidence>
<dbReference type="InterPro" id="IPR014710">
    <property type="entry name" value="RmlC-like_jellyroll"/>
</dbReference>
<feature type="non-terminal residue" evidence="2">
    <location>
        <position position="1"/>
    </location>
</feature>
<gene>
    <name evidence="2" type="ORF">EJB05_48788</name>
</gene>
<dbReference type="AlphaFoldDB" id="A0A5J9T2N3"/>
<keyword evidence="1" id="KW-0732">Signal</keyword>
<dbReference type="Gene3D" id="2.60.120.10">
    <property type="entry name" value="Jelly Rolls"/>
    <property type="match status" value="1"/>
</dbReference>
<accession>A0A5J9T2N3</accession>
<dbReference type="Proteomes" id="UP000324897">
    <property type="component" value="Unassembled WGS sequence"/>
</dbReference>
<dbReference type="EMBL" id="RWGY01000051">
    <property type="protein sequence ID" value="TVU05619.1"/>
    <property type="molecule type" value="Genomic_DNA"/>
</dbReference>
<feature type="chain" id="PRO_5023841444" description="Pectinesterase inhibitor domain-containing protein" evidence="1">
    <location>
        <begin position="26"/>
        <end position="139"/>
    </location>
</feature>
<name>A0A5J9T2N3_9POAL</name>
<protein>
    <recommendedName>
        <fullName evidence="4">Pectinesterase inhibitor domain-containing protein</fullName>
    </recommendedName>
</protein>
<dbReference type="Gramene" id="TVU05619">
    <property type="protein sequence ID" value="TVU05619"/>
    <property type="gene ID" value="EJB05_48788"/>
</dbReference>